<keyword evidence="1" id="KW-0175">Coiled coil</keyword>
<comment type="caution">
    <text evidence="2">The sequence shown here is derived from an EMBL/GenBank/DDBJ whole genome shotgun (WGS) entry which is preliminary data.</text>
</comment>
<evidence type="ECO:0000313" key="2">
    <source>
        <dbReference type="EMBL" id="KAF3768436.1"/>
    </source>
</evidence>
<protein>
    <submittedName>
        <fullName evidence="2">Uncharacterized protein</fullName>
    </submittedName>
</protein>
<name>A0A9P4Y806_CRYP1</name>
<keyword evidence="3" id="KW-1185">Reference proteome</keyword>
<organism evidence="2 3">
    <name type="scientific">Cryphonectria parasitica (strain ATCC 38755 / EP155)</name>
    <dbReference type="NCBI Taxonomy" id="660469"/>
    <lineage>
        <taxon>Eukaryota</taxon>
        <taxon>Fungi</taxon>
        <taxon>Dikarya</taxon>
        <taxon>Ascomycota</taxon>
        <taxon>Pezizomycotina</taxon>
        <taxon>Sordariomycetes</taxon>
        <taxon>Sordariomycetidae</taxon>
        <taxon>Diaporthales</taxon>
        <taxon>Cryphonectriaceae</taxon>
        <taxon>Cryphonectria-Endothia species complex</taxon>
        <taxon>Cryphonectria</taxon>
    </lineage>
</organism>
<dbReference type="OrthoDB" id="5089423at2759"/>
<feature type="coiled-coil region" evidence="1">
    <location>
        <begin position="72"/>
        <end position="124"/>
    </location>
</feature>
<dbReference type="Proteomes" id="UP000803844">
    <property type="component" value="Unassembled WGS sequence"/>
</dbReference>
<evidence type="ECO:0000256" key="1">
    <source>
        <dbReference type="SAM" id="Coils"/>
    </source>
</evidence>
<proteinExistence type="predicted"/>
<sequence>MSNRVDKPFSKKTEQRNRLFLAVDQFGFEIMLCTACASRSLVCKMMDDTKRCSQCIRRARSCDGCEVPVSALSRIMAEDKKLESKEREAEAKFEEAHRRALEVLDEARMKISESAAHLARLRTQRKSLASRGAQMVSGSMVNAGLESLDELDEQERREEEERNLAASVREVVSAEDILANDPLFGGFDWNSVNPNGAVVDYSGFLQSRVSEASGSRSGAERSS</sequence>
<accession>A0A9P4Y806</accession>
<reference evidence="2" key="1">
    <citation type="journal article" date="2020" name="Phytopathology">
        <title>Genome sequence of the chestnut blight fungus Cryphonectria parasitica EP155: A fundamental resource for an archetypical invasive plant pathogen.</title>
        <authorList>
            <person name="Crouch J.A."/>
            <person name="Dawe A."/>
            <person name="Aerts A."/>
            <person name="Barry K."/>
            <person name="Churchill A.C.L."/>
            <person name="Grimwood J."/>
            <person name="Hillman B."/>
            <person name="Milgroom M.G."/>
            <person name="Pangilinan J."/>
            <person name="Smith M."/>
            <person name="Salamov A."/>
            <person name="Schmutz J."/>
            <person name="Yadav J."/>
            <person name="Grigoriev I.V."/>
            <person name="Nuss D."/>
        </authorList>
    </citation>
    <scope>NUCLEOTIDE SEQUENCE</scope>
    <source>
        <strain evidence="2">EP155</strain>
    </source>
</reference>
<gene>
    <name evidence="2" type="ORF">M406DRAFT_249642</name>
</gene>
<dbReference type="EMBL" id="MU032345">
    <property type="protein sequence ID" value="KAF3768436.1"/>
    <property type="molecule type" value="Genomic_DNA"/>
</dbReference>
<dbReference type="RefSeq" id="XP_040779397.1">
    <property type="nucleotide sequence ID" value="XM_040916628.1"/>
</dbReference>
<dbReference type="AlphaFoldDB" id="A0A9P4Y806"/>
<dbReference type="GeneID" id="63833757"/>
<evidence type="ECO:0000313" key="3">
    <source>
        <dbReference type="Proteomes" id="UP000803844"/>
    </source>
</evidence>